<dbReference type="CDD" id="cd09641">
    <property type="entry name" value="Cas3''_I"/>
    <property type="match status" value="1"/>
</dbReference>
<evidence type="ECO:0000256" key="4">
    <source>
        <dbReference type="ARBA" id="ARBA00022741"/>
    </source>
</evidence>
<dbReference type="PANTHER" id="PTHR47963:SF9">
    <property type="entry name" value="CRISPR-ASSOCIATED ENDONUCLEASE_HELICASE CAS3"/>
    <property type="match status" value="1"/>
</dbReference>
<dbReference type="OrthoDB" id="9810236at2"/>
<organism evidence="11 12">
    <name type="scientific">Sulfobacillus thermosulfidooxidans (strain DSM 9293 / VKM B-1269 / AT-1)</name>
    <dbReference type="NCBI Taxonomy" id="929705"/>
    <lineage>
        <taxon>Bacteria</taxon>
        <taxon>Bacillati</taxon>
        <taxon>Bacillota</taxon>
        <taxon>Clostridia</taxon>
        <taxon>Eubacteriales</taxon>
        <taxon>Clostridiales Family XVII. Incertae Sedis</taxon>
        <taxon>Sulfobacillus</taxon>
    </lineage>
</organism>
<dbReference type="GO" id="GO:0003724">
    <property type="term" value="F:RNA helicase activity"/>
    <property type="evidence" value="ECO:0007669"/>
    <property type="project" value="TreeGrafter"/>
</dbReference>
<dbReference type="NCBIfam" id="TIGR01596">
    <property type="entry name" value="cas3_HD"/>
    <property type="match status" value="1"/>
</dbReference>
<keyword evidence="11" id="KW-0255">Endonuclease</keyword>
<sequence>MAIYLAHTAPKHGGHPQPLNDHLRTVRDLAAQFAKPLGYEDEAGLAGLLHDCGKYGDRFQQRLQGKMAHVDHWTLGAYWAFTVRALAASLAIQGHHVGLQQFSSPFFQSLRDLIENQGRSAAGFVMAGDATDTLTRFIEDGFAINAPTRPVINSYPDSRKAIEFMLTIRFIYSCLVDADFLDTEAHFNQTPDGHKTFRERPPNLNPARALELVKQHVTRLTEISTASPAIQKLRNAVWSAALTASERPGNLWTMTAPTGSGKTLAMLAFALNHAQQFRKRRVIVALPYLNIIEQTAMVYRAVLAEMGVNYVVEHHSLAERNADDQEGSGRLASDNWDAPIVVTTTVQLFESLFANRPGKARKLHNLVDSVIVLDEIQTLPLPVVVPTVAALAALGKVYHATVVLGTATQPAFGCLQPALESITQAQYDPQEIVPTLPPLPVRVHWELRDEPQSWEAMAVELRDYPSFLAIVNLKRHALELAEALGEEDDDSFFHLSTNMCSLHRSHVLDQIRKRLKDGLRTHVVSTQCVEAGVDVDFPVVYRAWGPLDSLVQAAGRCNREGGLPYPGRVVIFQPQDDAYPTGPYQQATQIAKALWREDVFHLDEPEAMRLYWERVYGTTRPHETYSELLEAIQVWDFAGVGERYRLIPETTLQVVVPYAEAFDLYESLVLEARQRGLTRGWSRRAQPLSIGLFRPSPDSSLWSYLEPVLSDQGQESGWWIFRDRAYYSARYGLRVPNQWSLWYS</sequence>
<evidence type="ECO:0000256" key="7">
    <source>
        <dbReference type="ARBA" id="ARBA00022840"/>
    </source>
</evidence>
<comment type="similarity">
    <text evidence="2">In the central section; belongs to the CRISPR-associated helicase Cas3 family.</text>
</comment>
<keyword evidence="4" id="KW-0547">Nucleotide-binding</keyword>
<reference evidence="12" key="1">
    <citation type="submission" date="2017-04" db="EMBL/GenBank/DDBJ databases">
        <authorList>
            <person name="Varghese N."/>
            <person name="Submissions S."/>
        </authorList>
    </citation>
    <scope>NUCLEOTIDE SEQUENCE [LARGE SCALE GENOMIC DNA]</scope>
    <source>
        <strain evidence="12">DSM 9293</strain>
    </source>
</reference>
<dbReference type="Pfam" id="PF22590">
    <property type="entry name" value="Cas3-like_C_2"/>
    <property type="match status" value="1"/>
</dbReference>
<name>A0A1W1WHR7_SULTA</name>
<feature type="domain" description="Helicase ATP-binding" evidence="9">
    <location>
        <begin position="243"/>
        <end position="410"/>
    </location>
</feature>
<evidence type="ECO:0000313" key="12">
    <source>
        <dbReference type="Proteomes" id="UP000192660"/>
    </source>
</evidence>
<dbReference type="Gene3D" id="3.40.50.300">
    <property type="entry name" value="P-loop containing nucleotide triphosphate hydrolases"/>
    <property type="match status" value="2"/>
</dbReference>
<evidence type="ECO:0000259" key="10">
    <source>
        <dbReference type="PROSITE" id="PS51643"/>
    </source>
</evidence>
<evidence type="ECO:0000256" key="1">
    <source>
        <dbReference type="ARBA" id="ARBA00006847"/>
    </source>
</evidence>
<evidence type="ECO:0000256" key="2">
    <source>
        <dbReference type="ARBA" id="ARBA00009046"/>
    </source>
</evidence>
<gene>
    <name evidence="11" type="ORF">SAMN00768000_2457</name>
</gene>
<evidence type="ECO:0000313" key="11">
    <source>
        <dbReference type="EMBL" id="SMC05796.1"/>
    </source>
</evidence>
<keyword evidence="11" id="KW-0540">Nuclease</keyword>
<dbReference type="PANTHER" id="PTHR47963">
    <property type="entry name" value="DEAD-BOX ATP-DEPENDENT RNA HELICASE 47, MITOCHONDRIAL"/>
    <property type="match status" value="1"/>
</dbReference>
<dbReference type="InterPro" id="IPR011545">
    <property type="entry name" value="DEAD/DEAH_box_helicase_dom"/>
</dbReference>
<dbReference type="InterPro" id="IPR014001">
    <property type="entry name" value="Helicase_ATP-bd"/>
</dbReference>
<keyword evidence="5" id="KW-0378">Hydrolase</keyword>
<keyword evidence="7" id="KW-0067">ATP-binding</keyword>
<dbReference type="SUPFAM" id="SSF109604">
    <property type="entry name" value="HD-domain/PDEase-like"/>
    <property type="match status" value="1"/>
</dbReference>
<dbReference type="CDD" id="cd18785">
    <property type="entry name" value="SF2_C"/>
    <property type="match status" value="1"/>
</dbReference>
<dbReference type="Pfam" id="PF00270">
    <property type="entry name" value="DEAD"/>
    <property type="match status" value="1"/>
</dbReference>
<dbReference type="SMART" id="SM00471">
    <property type="entry name" value="HDc"/>
    <property type="match status" value="1"/>
</dbReference>
<dbReference type="InterPro" id="IPR050547">
    <property type="entry name" value="DEAD_box_RNA_helicases"/>
</dbReference>
<evidence type="ECO:0000259" key="9">
    <source>
        <dbReference type="PROSITE" id="PS51192"/>
    </source>
</evidence>
<evidence type="ECO:0000256" key="6">
    <source>
        <dbReference type="ARBA" id="ARBA00022806"/>
    </source>
</evidence>
<evidence type="ECO:0000256" key="8">
    <source>
        <dbReference type="ARBA" id="ARBA00023118"/>
    </source>
</evidence>
<keyword evidence="8" id="KW-0051">Antiviral defense</keyword>
<keyword evidence="6" id="KW-0347">Helicase</keyword>
<dbReference type="GO" id="GO:0046872">
    <property type="term" value="F:metal ion binding"/>
    <property type="evidence" value="ECO:0007669"/>
    <property type="project" value="UniProtKB-KW"/>
</dbReference>
<dbReference type="GO" id="GO:0016787">
    <property type="term" value="F:hydrolase activity"/>
    <property type="evidence" value="ECO:0007669"/>
    <property type="project" value="UniProtKB-KW"/>
</dbReference>
<dbReference type="GO" id="GO:0051607">
    <property type="term" value="P:defense response to virus"/>
    <property type="evidence" value="ECO:0007669"/>
    <property type="project" value="UniProtKB-KW"/>
</dbReference>
<dbReference type="InterPro" id="IPR003607">
    <property type="entry name" value="HD/PDEase_dom"/>
</dbReference>
<dbReference type="InterPro" id="IPR027417">
    <property type="entry name" value="P-loop_NTPase"/>
</dbReference>
<dbReference type="GO" id="GO:0003723">
    <property type="term" value="F:RNA binding"/>
    <property type="evidence" value="ECO:0007669"/>
    <property type="project" value="TreeGrafter"/>
</dbReference>
<dbReference type="AlphaFoldDB" id="A0A1W1WHR7"/>
<dbReference type="Gene3D" id="1.10.3210.30">
    <property type="match status" value="1"/>
</dbReference>
<dbReference type="SMART" id="SM00487">
    <property type="entry name" value="DEXDc"/>
    <property type="match status" value="1"/>
</dbReference>
<keyword evidence="12" id="KW-1185">Reference proteome</keyword>
<dbReference type="GO" id="GO:0004519">
    <property type="term" value="F:endonuclease activity"/>
    <property type="evidence" value="ECO:0007669"/>
    <property type="project" value="UniProtKB-KW"/>
</dbReference>
<dbReference type="CDD" id="cd17930">
    <property type="entry name" value="DEXHc_cas3"/>
    <property type="match status" value="1"/>
</dbReference>
<dbReference type="InterPro" id="IPR006483">
    <property type="entry name" value="CRISPR-assoc_Cas3_HD"/>
</dbReference>
<dbReference type="InterPro" id="IPR038257">
    <property type="entry name" value="CRISPR-assoc_Cas3_HD_sf"/>
</dbReference>
<dbReference type="Proteomes" id="UP000192660">
    <property type="component" value="Unassembled WGS sequence"/>
</dbReference>
<dbReference type="PROSITE" id="PS51643">
    <property type="entry name" value="HD_CAS3"/>
    <property type="match status" value="1"/>
</dbReference>
<dbReference type="InterPro" id="IPR054712">
    <property type="entry name" value="Cas3-like_dom"/>
</dbReference>
<dbReference type="RefSeq" id="WP_020373620.1">
    <property type="nucleotide sequence ID" value="NZ_FWWY01000001.1"/>
</dbReference>
<dbReference type="EMBL" id="FWWY01000001">
    <property type="protein sequence ID" value="SMC05796.1"/>
    <property type="molecule type" value="Genomic_DNA"/>
</dbReference>
<dbReference type="SUPFAM" id="SSF52540">
    <property type="entry name" value="P-loop containing nucleoside triphosphate hydrolases"/>
    <property type="match status" value="1"/>
</dbReference>
<proteinExistence type="inferred from homology"/>
<evidence type="ECO:0000256" key="3">
    <source>
        <dbReference type="ARBA" id="ARBA00022723"/>
    </source>
</evidence>
<evidence type="ECO:0000256" key="5">
    <source>
        <dbReference type="ARBA" id="ARBA00022801"/>
    </source>
</evidence>
<dbReference type="PROSITE" id="PS51192">
    <property type="entry name" value="HELICASE_ATP_BIND_1"/>
    <property type="match status" value="1"/>
</dbReference>
<protein>
    <submittedName>
        <fullName evidence="11">CRISPR-associated helicase Cas3/CRISPR-associated endonuclease Cas3-HD</fullName>
    </submittedName>
</protein>
<dbReference type="GO" id="GO:0005524">
    <property type="term" value="F:ATP binding"/>
    <property type="evidence" value="ECO:0007669"/>
    <property type="project" value="UniProtKB-KW"/>
</dbReference>
<feature type="domain" description="HD Cas3-type" evidence="10">
    <location>
        <begin position="12"/>
        <end position="181"/>
    </location>
</feature>
<comment type="similarity">
    <text evidence="1">In the N-terminal section; belongs to the CRISPR-associated nuclease Cas3-HD family.</text>
</comment>
<keyword evidence="3" id="KW-0479">Metal-binding</keyword>
<accession>A0A1W1WHR7</accession>